<keyword evidence="2" id="KW-0433">Leucine-rich repeat</keyword>
<dbReference type="InterPro" id="IPR032675">
    <property type="entry name" value="LRR_dom_sf"/>
</dbReference>
<dbReference type="SUPFAM" id="SSF52058">
    <property type="entry name" value="L domain-like"/>
    <property type="match status" value="1"/>
</dbReference>
<feature type="transmembrane region" description="Helical" evidence="8">
    <location>
        <begin position="252"/>
        <end position="272"/>
    </location>
</feature>
<evidence type="ECO:0000256" key="4">
    <source>
        <dbReference type="ARBA" id="ARBA00022737"/>
    </source>
</evidence>
<feature type="domain" description="Protein kinase" evidence="10">
    <location>
        <begin position="388"/>
        <end position="673"/>
    </location>
</feature>
<evidence type="ECO:0000313" key="11">
    <source>
        <dbReference type="EMBL" id="KFK41665.1"/>
    </source>
</evidence>
<evidence type="ECO:0000256" key="5">
    <source>
        <dbReference type="ARBA" id="ARBA00022989"/>
    </source>
</evidence>
<dbReference type="Proteomes" id="UP000029120">
    <property type="component" value="Chromosome 2"/>
</dbReference>
<evidence type="ECO:0000259" key="10">
    <source>
        <dbReference type="PROSITE" id="PS50011"/>
    </source>
</evidence>
<dbReference type="GO" id="GO:0005524">
    <property type="term" value="F:ATP binding"/>
    <property type="evidence" value="ECO:0007669"/>
    <property type="project" value="InterPro"/>
</dbReference>
<evidence type="ECO:0000256" key="7">
    <source>
        <dbReference type="SAM" id="MobiDB-lite"/>
    </source>
</evidence>
<feature type="region of interest" description="Disordered" evidence="7">
    <location>
        <begin position="279"/>
        <end position="302"/>
    </location>
</feature>
<evidence type="ECO:0000256" key="1">
    <source>
        <dbReference type="ARBA" id="ARBA00004370"/>
    </source>
</evidence>
<dbReference type="GO" id="GO:0016020">
    <property type="term" value="C:membrane"/>
    <property type="evidence" value="ECO:0007669"/>
    <property type="project" value="UniProtKB-SubCell"/>
</dbReference>
<keyword evidence="3 8" id="KW-0812">Transmembrane</keyword>
<dbReference type="EMBL" id="CM002870">
    <property type="protein sequence ID" value="KFK41665.1"/>
    <property type="molecule type" value="Genomic_DNA"/>
</dbReference>
<feature type="chain" id="PRO_5001823224" description="Protein kinase domain-containing protein" evidence="9">
    <location>
        <begin position="22"/>
        <end position="677"/>
    </location>
</feature>
<evidence type="ECO:0000256" key="9">
    <source>
        <dbReference type="SAM" id="SignalP"/>
    </source>
</evidence>
<dbReference type="CDD" id="cd14066">
    <property type="entry name" value="STKc_IRAK"/>
    <property type="match status" value="1"/>
</dbReference>
<dbReference type="PANTHER" id="PTHR48007">
    <property type="entry name" value="LEUCINE-RICH REPEAT RECEPTOR-LIKE PROTEIN KINASE PXC1"/>
    <property type="match status" value="1"/>
</dbReference>
<dbReference type="AlphaFoldDB" id="A0A087HHR3"/>
<dbReference type="InterPro" id="IPR011009">
    <property type="entry name" value="Kinase-like_dom_sf"/>
</dbReference>
<reference evidence="12" key="1">
    <citation type="journal article" date="2015" name="Nat. Plants">
        <title>Genome expansion of Arabis alpina linked with retrotransposition and reduced symmetric DNA methylation.</title>
        <authorList>
            <person name="Willing E.M."/>
            <person name="Rawat V."/>
            <person name="Mandakova T."/>
            <person name="Maumus F."/>
            <person name="James G.V."/>
            <person name="Nordstroem K.J."/>
            <person name="Becker C."/>
            <person name="Warthmann N."/>
            <person name="Chica C."/>
            <person name="Szarzynska B."/>
            <person name="Zytnicki M."/>
            <person name="Albani M.C."/>
            <person name="Kiefer C."/>
            <person name="Bergonzi S."/>
            <person name="Castaings L."/>
            <person name="Mateos J.L."/>
            <person name="Berns M.C."/>
            <person name="Bujdoso N."/>
            <person name="Piofczyk T."/>
            <person name="de Lorenzo L."/>
            <person name="Barrero-Sicilia C."/>
            <person name="Mateos I."/>
            <person name="Piednoel M."/>
            <person name="Hagmann J."/>
            <person name="Chen-Min-Tao R."/>
            <person name="Iglesias-Fernandez R."/>
            <person name="Schuster S.C."/>
            <person name="Alonso-Blanco C."/>
            <person name="Roudier F."/>
            <person name="Carbonero P."/>
            <person name="Paz-Ares J."/>
            <person name="Davis S.J."/>
            <person name="Pecinka A."/>
            <person name="Quesneville H."/>
            <person name="Colot V."/>
            <person name="Lysak M.A."/>
            <person name="Weigel D."/>
            <person name="Coupland G."/>
            <person name="Schneeberger K."/>
        </authorList>
    </citation>
    <scope>NUCLEOTIDE SEQUENCE [LARGE SCALE GENOMIC DNA]</scope>
    <source>
        <strain evidence="12">cv. Pajares</strain>
    </source>
</reference>
<dbReference type="OMA" id="EGHWKGL"/>
<proteinExistence type="predicted"/>
<keyword evidence="9" id="KW-0732">Signal</keyword>
<dbReference type="Gene3D" id="1.10.510.10">
    <property type="entry name" value="Transferase(Phosphotransferase) domain 1"/>
    <property type="match status" value="1"/>
</dbReference>
<evidence type="ECO:0000256" key="8">
    <source>
        <dbReference type="SAM" id="Phobius"/>
    </source>
</evidence>
<keyword evidence="6 8" id="KW-0472">Membrane</keyword>
<dbReference type="Pfam" id="PF00560">
    <property type="entry name" value="LRR_1"/>
    <property type="match status" value="2"/>
</dbReference>
<evidence type="ECO:0000313" key="12">
    <source>
        <dbReference type="Proteomes" id="UP000029120"/>
    </source>
</evidence>
<evidence type="ECO:0000256" key="2">
    <source>
        <dbReference type="ARBA" id="ARBA00022614"/>
    </source>
</evidence>
<feature type="signal peptide" evidence="9">
    <location>
        <begin position="1"/>
        <end position="21"/>
    </location>
</feature>
<dbReference type="OrthoDB" id="418615at2759"/>
<evidence type="ECO:0000256" key="6">
    <source>
        <dbReference type="ARBA" id="ARBA00023136"/>
    </source>
</evidence>
<dbReference type="PANTHER" id="PTHR48007:SF38">
    <property type="entry name" value="LEUCINE-RICH REPEAT PROTEIN KINASE FAMILY PROTEIN"/>
    <property type="match status" value="1"/>
</dbReference>
<dbReference type="Gene3D" id="3.80.10.10">
    <property type="entry name" value="Ribonuclease Inhibitor"/>
    <property type="match status" value="2"/>
</dbReference>
<dbReference type="InterPro" id="IPR000719">
    <property type="entry name" value="Prot_kinase_dom"/>
</dbReference>
<dbReference type="eggNOG" id="ENOG502QRTV">
    <property type="taxonomic scope" value="Eukaryota"/>
</dbReference>
<gene>
    <name evidence="11" type="ordered locus">AALP_Aa2g157000</name>
</gene>
<dbReference type="Gene3D" id="3.30.200.20">
    <property type="entry name" value="Phosphorylase Kinase, domain 1"/>
    <property type="match status" value="1"/>
</dbReference>
<sequence length="677" mass="74944">MAVAWLIWPFVLSLTALSADSITEAESLLEFKKSLINAESLDSWTPDSEPCGDNQRWVGLLCNKNNVFGLQIEQMGLSGNIDVAPLISLPRLRTISIMNNSFSGEIPEFNRLTALKSIYLSGNRFSGNIPSDYFETMASLKKAWLSNNEFSGLIPVSLATSLPNLMELRLENNQFLGIIPNFTQPTLVDVNLSNNKLTGEIPPGLSKFDVRFFEGNHGLCGTKLATTCTQPRNSTPKIEIDGTMKDANKSKYYIAFGTLAVLFIIILISLVFRKKKKKRRRKKKSRASEHDSSDDNQIQVIDSTTNTKSQRLQKGFVTNKRIILDVFEQVTVEGSRTSGSKHSKSSSSSELTNRSITSDLVMVNKEKGVFGLPDLMKAAAHVLGNTGNGTSRPSSNGSVGSAYKAVIATGVAVVVKRITVMNQVSIEVFDKEIRTLGGLRHRNILTPLAYHFRRDEKLLVFEFVPNLSLLHRLHSDHGEDFQLDWPSRFKIIQGIAKGMWYLHKELEFLTLPHGNLKSSNIFIGDDGEPLISEFGLQRLINPDARLQSLVAYRSPESDRDHGIVSSKSDVFSFGVVVLEILTGKFPSQYAGLNRAGGTDLVEWIGSAVERGGWMDLLHPTVVSAAGDDVATEEEIENVLRIGVRCTGEDPDRRPSMTEVIDELTVDDSSEDFITIET</sequence>
<keyword evidence="4" id="KW-0677">Repeat</keyword>
<evidence type="ECO:0000256" key="3">
    <source>
        <dbReference type="ARBA" id="ARBA00022692"/>
    </source>
</evidence>
<dbReference type="InterPro" id="IPR001245">
    <property type="entry name" value="Ser-Thr/Tyr_kinase_cat_dom"/>
</dbReference>
<protein>
    <recommendedName>
        <fullName evidence="10">Protein kinase domain-containing protein</fullName>
    </recommendedName>
</protein>
<dbReference type="Pfam" id="PF08263">
    <property type="entry name" value="LRRNT_2"/>
    <property type="match status" value="1"/>
</dbReference>
<dbReference type="Pfam" id="PF07714">
    <property type="entry name" value="PK_Tyr_Ser-Thr"/>
    <property type="match status" value="1"/>
</dbReference>
<dbReference type="Gramene" id="KFK41665">
    <property type="protein sequence ID" value="KFK41665"/>
    <property type="gene ID" value="AALP_AA2G157000"/>
</dbReference>
<dbReference type="PROSITE" id="PS50011">
    <property type="entry name" value="PROTEIN_KINASE_DOM"/>
    <property type="match status" value="1"/>
</dbReference>
<dbReference type="SUPFAM" id="SSF56112">
    <property type="entry name" value="Protein kinase-like (PK-like)"/>
    <property type="match status" value="1"/>
</dbReference>
<dbReference type="InterPro" id="IPR046959">
    <property type="entry name" value="PRK1-6/SRF4-like"/>
</dbReference>
<dbReference type="InterPro" id="IPR001611">
    <property type="entry name" value="Leu-rich_rpt"/>
</dbReference>
<dbReference type="GO" id="GO:0004672">
    <property type="term" value="F:protein kinase activity"/>
    <property type="evidence" value="ECO:0007669"/>
    <property type="project" value="InterPro"/>
</dbReference>
<comment type="subcellular location">
    <subcellularLocation>
        <location evidence="1">Membrane</location>
    </subcellularLocation>
</comment>
<accession>A0A087HHR3</accession>
<organism evidence="11 12">
    <name type="scientific">Arabis alpina</name>
    <name type="common">Alpine rock-cress</name>
    <dbReference type="NCBI Taxonomy" id="50452"/>
    <lineage>
        <taxon>Eukaryota</taxon>
        <taxon>Viridiplantae</taxon>
        <taxon>Streptophyta</taxon>
        <taxon>Embryophyta</taxon>
        <taxon>Tracheophyta</taxon>
        <taxon>Spermatophyta</taxon>
        <taxon>Magnoliopsida</taxon>
        <taxon>eudicotyledons</taxon>
        <taxon>Gunneridae</taxon>
        <taxon>Pentapetalae</taxon>
        <taxon>rosids</taxon>
        <taxon>malvids</taxon>
        <taxon>Brassicales</taxon>
        <taxon>Brassicaceae</taxon>
        <taxon>Arabideae</taxon>
        <taxon>Arabis</taxon>
    </lineage>
</organism>
<dbReference type="InterPro" id="IPR013210">
    <property type="entry name" value="LRR_N_plant-typ"/>
</dbReference>
<keyword evidence="5 8" id="KW-1133">Transmembrane helix</keyword>
<keyword evidence="12" id="KW-1185">Reference proteome</keyword>
<name>A0A087HHR3_ARAAL</name>